<evidence type="ECO:0000313" key="4">
    <source>
        <dbReference type="Proteomes" id="UP000608530"/>
    </source>
</evidence>
<gene>
    <name evidence="3" type="ORF">JD276_04760</name>
</gene>
<dbReference type="Proteomes" id="UP000608530">
    <property type="component" value="Unassembled WGS sequence"/>
</dbReference>
<comment type="caution">
    <text evidence="3">The sequence shown here is derived from an EMBL/GenBank/DDBJ whole genome shotgun (WGS) entry which is preliminary data.</text>
</comment>
<feature type="domain" description="Amidohydrolase-related" evidence="2">
    <location>
        <begin position="59"/>
        <end position="419"/>
    </location>
</feature>
<dbReference type="InterPro" id="IPR006680">
    <property type="entry name" value="Amidohydro-rel"/>
</dbReference>
<dbReference type="Gene3D" id="2.30.40.10">
    <property type="entry name" value="Urease, subunit C, domain 1"/>
    <property type="match status" value="1"/>
</dbReference>
<dbReference type="InterPro" id="IPR032466">
    <property type="entry name" value="Metal_Hydrolase"/>
</dbReference>
<dbReference type="Pfam" id="PF01979">
    <property type="entry name" value="Amidohydro_1"/>
    <property type="match status" value="1"/>
</dbReference>
<name>A0A934Q878_9MICO</name>
<accession>A0A934Q878</accession>
<evidence type="ECO:0000259" key="2">
    <source>
        <dbReference type="Pfam" id="PF01979"/>
    </source>
</evidence>
<protein>
    <submittedName>
        <fullName evidence="3">Amidohydrolase</fullName>
    </submittedName>
</protein>
<reference evidence="3" key="1">
    <citation type="submission" date="2020-12" db="EMBL/GenBank/DDBJ databases">
        <title>Leucobacter sp. CAS1, isolated from Chromium sludge.</title>
        <authorList>
            <person name="Xu Z."/>
        </authorList>
    </citation>
    <scope>NUCLEOTIDE SEQUENCE</scope>
    <source>
        <strain evidence="3">CSA1</strain>
    </source>
</reference>
<dbReference type="PANTHER" id="PTHR43794">
    <property type="entry name" value="AMINOHYDROLASE SSNA-RELATED"/>
    <property type="match status" value="1"/>
</dbReference>
<evidence type="ECO:0000256" key="1">
    <source>
        <dbReference type="ARBA" id="ARBA00022801"/>
    </source>
</evidence>
<sequence length="453" mass="47417">MVTGSSRAAETVLRADAMLTPDGPVPDAELAFGPDGRIAYAGRARAGSVVSHDLRGHALMPGLVNGHTHSAMTLQRGVSDDDGFMPWLSAVQAMEQHLTRDDVEAGLQLALVEMIASGTTAFADMYHWDVGLLDLVRESGMRVLAAPATFAPDRVGFPGVSPMNGAETTAFTEELAERFAGDPQIRIAYGPHAPYTCPPGFLRDLAERSRRTGIPIHIHLSESAAEIREIGDRHGVRPVGHLNELGLLGAGGGGASRARLLAAHCVHLEDAEIALLAASGAAVSHNPVSNLKLGTGIARLPEMVSAGIRLTLGTDSVASNNSLDLFEEIKLATVLHRGARQDAAAVRAADVLDIATRRGAEAIGFPETGSLEVGRRADVIALDVRGAGAAPFAPETLVSHLGFTARGADVRHVFIGGRHVYAEGRHLTLDAAAVVTRASRAAERLRAAAAARG</sequence>
<dbReference type="AlphaFoldDB" id="A0A934Q878"/>
<dbReference type="SUPFAM" id="SSF51338">
    <property type="entry name" value="Composite domain of metallo-dependent hydrolases"/>
    <property type="match status" value="1"/>
</dbReference>
<dbReference type="Gene3D" id="3.20.20.140">
    <property type="entry name" value="Metal-dependent hydrolases"/>
    <property type="match status" value="1"/>
</dbReference>
<dbReference type="RefSeq" id="WP_200114416.1">
    <property type="nucleotide sequence ID" value="NZ_JAEHOH010000006.1"/>
</dbReference>
<dbReference type="InterPro" id="IPR011059">
    <property type="entry name" value="Metal-dep_hydrolase_composite"/>
</dbReference>
<dbReference type="InterPro" id="IPR050287">
    <property type="entry name" value="MTA/SAH_deaminase"/>
</dbReference>
<evidence type="ECO:0000313" key="3">
    <source>
        <dbReference type="EMBL" id="MBK0418342.1"/>
    </source>
</evidence>
<dbReference type="SUPFAM" id="SSF51556">
    <property type="entry name" value="Metallo-dependent hydrolases"/>
    <property type="match status" value="1"/>
</dbReference>
<keyword evidence="4" id="KW-1185">Reference proteome</keyword>
<proteinExistence type="predicted"/>
<dbReference type="EMBL" id="JAEHOH010000006">
    <property type="protein sequence ID" value="MBK0418342.1"/>
    <property type="molecule type" value="Genomic_DNA"/>
</dbReference>
<keyword evidence="1" id="KW-0378">Hydrolase</keyword>
<dbReference type="PANTHER" id="PTHR43794:SF11">
    <property type="entry name" value="AMIDOHYDROLASE-RELATED DOMAIN-CONTAINING PROTEIN"/>
    <property type="match status" value="1"/>
</dbReference>
<dbReference type="GO" id="GO:0016810">
    <property type="term" value="F:hydrolase activity, acting on carbon-nitrogen (but not peptide) bonds"/>
    <property type="evidence" value="ECO:0007669"/>
    <property type="project" value="InterPro"/>
</dbReference>
<organism evidence="3 4">
    <name type="scientific">Leucobacter chromiisoli</name>
    <dbReference type="NCBI Taxonomy" id="2796471"/>
    <lineage>
        <taxon>Bacteria</taxon>
        <taxon>Bacillati</taxon>
        <taxon>Actinomycetota</taxon>
        <taxon>Actinomycetes</taxon>
        <taxon>Micrococcales</taxon>
        <taxon>Microbacteriaceae</taxon>
        <taxon>Leucobacter</taxon>
    </lineage>
</organism>
<dbReference type="CDD" id="cd01298">
    <property type="entry name" value="ATZ_TRZ_like"/>
    <property type="match status" value="1"/>
</dbReference>